<dbReference type="PANTHER" id="PTHR10545:SF29">
    <property type="entry name" value="GH14572P-RELATED"/>
    <property type="match status" value="1"/>
</dbReference>
<dbReference type="InterPro" id="IPR016181">
    <property type="entry name" value="Acyl_CoA_acyltransferase"/>
</dbReference>
<keyword evidence="5" id="KW-1185">Reference proteome</keyword>
<dbReference type="PANTHER" id="PTHR10545">
    <property type="entry name" value="DIAMINE N-ACETYLTRANSFERASE"/>
    <property type="match status" value="1"/>
</dbReference>
<dbReference type="Proteomes" id="UP001546774">
    <property type="component" value="Unassembled WGS sequence"/>
</dbReference>
<accession>A0ABV1H7J0</accession>
<organism evidence="4 5">
    <name type="scientific">Lachnospira intestinalis</name>
    <dbReference type="NCBI Taxonomy" id="3133158"/>
    <lineage>
        <taxon>Bacteria</taxon>
        <taxon>Bacillati</taxon>
        <taxon>Bacillota</taxon>
        <taxon>Clostridia</taxon>
        <taxon>Lachnospirales</taxon>
        <taxon>Lachnospiraceae</taxon>
        <taxon>Lachnospira</taxon>
    </lineage>
</organism>
<evidence type="ECO:0000256" key="2">
    <source>
        <dbReference type="ARBA" id="ARBA00023315"/>
    </source>
</evidence>
<protein>
    <submittedName>
        <fullName evidence="4">GNAT family N-acetyltransferase</fullName>
    </submittedName>
</protein>
<evidence type="ECO:0000313" key="4">
    <source>
        <dbReference type="EMBL" id="MEQ2555680.1"/>
    </source>
</evidence>
<reference evidence="4" key="1">
    <citation type="submission" date="2024-03" db="EMBL/GenBank/DDBJ databases">
        <title>Human intestinal bacterial collection.</title>
        <authorList>
            <person name="Pauvert C."/>
            <person name="Hitch T.C.A."/>
            <person name="Clavel T."/>
        </authorList>
    </citation>
    <scope>NUCLEOTIDE SEQUENCE [LARGE SCALE GENOMIC DNA]</scope>
    <source>
        <strain evidence="4">CLA-AA-H89B</strain>
    </source>
</reference>
<keyword evidence="1" id="KW-0808">Transferase</keyword>
<sequence>MSSNTNIRKMTKQDKQAVIEMMRVFYTSPAVFSNGSENIFLQDIEACTGKNPYLDGYIFAAADSGEIQGYGMVAKSFSTEFGKPCAWIEDIYIKDSYRGLGIGSRFIEHVKKTYAGCVIRLEVEEENERAVKVYEKNGFHVLPYMEMITNE</sequence>
<feature type="domain" description="N-acetyltransferase" evidence="3">
    <location>
        <begin position="5"/>
        <end position="151"/>
    </location>
</feature>
<dbReference type="EMBL" id="JBBMFS010000011">
    <property type="protein sequence ID" value="MEQ2555680.1"/>
    <property type="molecule type" value="Genomic_DNA"/>
</dbReference>
<evidence type="ECO:0000313" key="5">
    <source>
        <dbReference type="Proteomes" id="UP001546774"/>
    </source>
</evidence>
<dbReference type="PROSITE" id="PS51186">
    <property type="entry name" value="GNAT"/>
    <property type="match status" value="1"/>
</dbReference>
<evidence type="ECO:0000256" key="1">
    <source>
        <dbReference type="ARBA" id="ARBA00022679"/>
    </source>
</evidence>
<dbReference type="SUPFAM" id="SSF55729">
    <property type="entry name" value="Acyl-CoA N-acyltransferases (Nat)"/>
    <property type="match status" value="1"/>
</dbReference>
<gene>
    <name evidence="4" type="ORF">WMO37_11810</name>
</gene>
<dbReference type="Pfam" id="PF00583">
    <property type="entry name" value="Acetyltransf_1"/>
    <property type="match status" value="1"/>
</dbReference>
<proteinExistence type="predicted"/>
<dbReference type="CDD" id="cd04301">
    <property type="entry name" value="NAT_SF"/>
    <property type="match status" value="1"/>
</dbReference>
<dbReference type="InterPro" id="IPR000182">
    <property type="entry name" value="GNAT_dom"/>
</dbReference>
<comment type="caution">
    <text evidence="4">The sequence shown here is derived from an EMBL/GenBank/DDBJ whole genome shotgun (WGS) entry which is preliminary data.</text>
</comment>
<keyword evidence="2" id="KW-0012">Acyltransferase</keyword>
<evidence type="ECO:0000259" key="3">
    <source>
        <dbReference type="PROSITE" id="PS51186"/>
    </source>
</evidence>
<name>A0ABV1H7J0_9FIRM</name>
<dbReference type="InterPro" id="IPR051016">
    <property type="entry name" value="Diverse_Substrate_AcTransf"/>
</dbReference>
<dbReference type="Gene3D" id="3.40.630.30">
    <property type="match status" value="1"/>
</dbReference>